<name>A0A4D6M7C1_VIGUN</name>
<proteinExistence type="predicted"/>
<protein>
    <submittedName>
        <fullName evidence="1">Uncharacterized protein</fullName>
    </submittedName>
</protein>
<reference evidence="1 2" key="1">
    <citation type="submission" date="2019-04" db="EMBL/GenBank/DDBJ databases">
        <title>An improved genome assembly and genetic linkage map for asparagus bean, Vigna unguiculata ssp. sesquipedialis.</title>
        <authorList>
            <person name="Xia Q."/>
            <person name="Zhang R."/>
            <person name="Dong Y."/>
        </authorList>
    </citation>
    <scope>NUCLEOTIDE SEQUENCE [LARGE SCALE GENOMIC DNA]</scope>
    <source>
        <tissue evidence="1">Leaf</tissue>
    </source>
</reference>
<accession>A0A4D6M7C1</accession>
<gene>
    <name evidence="1" type="ORF">DEO72_LG6g1442</name>
</gene>
<dbReference type="Proteomes" id="UP000501690">
    <property type="component" value="Linkage Group LG6"/>
</dbReference>
<keyword evidence="2" id="KW-1185">Reference proteome</keyword>
<evidence type="ECO:0000313" key="1">
    <source>
        <dbReference type="EMBL" id="QCD96733.1"/>
    </source>
</evidence>
<sequence length="249" mass="28706">MATTMSSMVYVFRRISQDVLLPHLKATTCRARAGNLLWTILCNARATYLDPSVRAQLAHLHRQHSPARATTPELLVFIRHSEPQLKRCHFEPQPKECHMLNPYPEPQFKRYIPSYNSRNISKTTFEISPKPCRPCISKASKTQFWPLLYRLALPKGSARRNLLLDHLAEDTCCQASSASEPTYLQTSPSGITFTVRRHALLESTVIVVIAWRFQHYARRHTSTRILLIFRHTGQIAHFKLGIKTRNELH</sequence>
<evidence type="ECO:0000313" key="2">
    <source>
        <dbReference type="Proteomes" id="UP000501690"/>
    </source>
</evidence>
<dbReference type="AlphaFoldDB" id="A0A4D6M7C1"/>
<dbReference type="EMBL" id="CP039350">
    <property type="protein sequence ID" value="QCD96733.1"/>
    <property type="molecule type" value="Genomic_DNA"/>
</dbReference>
<organism evidence="1 2">
    <name type="scientific">Vigna unguiculata</name>
    <name type="common">Cowpea</name>
    <dbReference type="NCBI Taxonomy" id="3917"/>
    <lineage>
        <taxon>Eukaryota</taxon>
        <taxon>Viridiplantae</taxon>
        <taxon>Streptophyta</taxon>
        <taxon>Embryophyta</taxon>
        <taxon>Tracheophyta</taxon>
        <taxon>Spermatophyta</taxon>
        <taxon>Magnoliopsida</taxon>
        <taxon>eudicotyledons</taxon>
        <taxon>Gunneridae</taxon>
        <taxon>Pentapetalae</taxon>
        <taxon>rosids</taxon>
        <taxon>fabids</taxon>
        <taxon>Fabales</taxon>
        <taxon>Fabaceae</taxon>
        <taxon>Papilionoideae</taxon>
        <taxon>50 kb inversion clade</taxon>
        <taxon>NPAAA clade</taxon>
        <taxon>indigoferoid/millettioid clade</taxon>
        <taxon>Phaseoleae</taxon>
        <taxon>Vigna</taxon>
    </lineage>
</organism>